<gene>
    <name evidence="6" type="ORF">GCM10023307_33560</name>
</gene>
<dbReference type="NCBIfam" id="TIGR02999">
    <property type="entry name" value="Sig-70_X6"/>
    <property type="match status" value="1"/>
</dbReference>
<evidence type="ECO:0000256" key="2">
    <source>
        <dbReference type="ARBA" id="ARBA00023015"/>
    </source>
</evidence>
<evidence type="ECO:0000313" key="7">
    <source>
        <dbReference type="Proteomes" id="UP001499959"/>
    </source>
</evidence>
<evidence type="ECO:0000313" key="6">
    <source>
        <dbReference type="EMBL" id="GAA4804102.1"/>
    </source>
</evidence>
<dbReference type="PANTHER" id="PTHR43133:SF39">
    <property type="entry name" value="SIMILAR TO RNA POLYMERASE SIGMA-E FACTOR"/>
    <property type="match status" value="1"/>
</dbReference>
<evidence type="ECO:0000256" key="4">
    <source>
        <dbReference type="ARBA" id="ARBA00023163"/>
    </source>
</evidence>
<accession>A0ABP9C3J8</accession>
<dbReference type="NCBIfam" id="TIGR02937">
    <property type="entry name" value="sigma70-ECF"/>
    <property type="match status" value="1"/>
</dbReference>
<proteinExistence type="inferred from homology"/>
<dbReference type="Gene3D" id="1.10.10.10">
    <property type="entry name" value="Winged helix-like DNA-binding domain superfamily/Winged helix DNA-binding domain"/>
    <property type="match status" value="1"/>
</dbReference>
<dbReference type="RefSeq" id="WP_345304512.1">
    <property type="nucleotide sequence ID" value="NZ_BAABJE010000018.1"/>
</dbReference>
<dbReference type="InterPro" id="IPR013324">
    <property type="entry name" value="RNA_pol_sigma_r3/r4-like"/>
</dbReference>
<keyword evidence="4" id="KW-0804">Transcription</keyword>
<dbReference type="Gene3D" id="1.10.1740.10">
    <property type="match status" value="1"/>
</dbReference>
<comment type="caution">
    <text evidence="6">The sequence shown here is derived from an EMBL/GenBank/DDBJ whole genome shotgun (WGS) entry which is preliminary data.</text>
</comment>
<dbReference type="InterPro" id="IPR011517">
    <property type="entry name" value="RNA_pol_sigma70_ECF-like"/>
</dbReference>
<dbReference type="InterPro" id="IPR014284">
    <property type="entry name" value="RNA_pol_sigma-70_dom"/>
</dbReference>
<dbReference type="Proteomes" id="UP001499959">
    <property type="component" value="Unassembled WGS sequence"/>
</dbReference>
<dbReference type="InterPro" id="IPR036388">
    <property type="entry name" value="WH-like_DNA-bd_sf"/>
</dbReference>
<evidence type="ECO:0000259" key="5">
    <source>
        <dbReference type="Pfam" id="PF07638"/>
    </source>
</evidence>
<evidence type="ECO:0000256" key="1">
    <source>
        <dbReference type="ARBA" id="ARBA00010641"/>
    </source>
</evidence>
<protein>
    <submittedName>
        <fullName evidence="6">Sigma-70 family RNA polymerase sigma factor</fullName>
    </submittedName>
</protein>
<dbReference type="PANTHER" id="PTHR43133">
    <property type="entry name" value="RNA POLYMERASE ECF-TYPE SIGMA FACTO"/>
    <property type="match status" value="1"/>
</dbReference>
<dbReference type="InterPro" id="IPR053812">
    <property type="entry name" value="HTH_Sigma70_ECF-like"/>
</dbReference>
<comment type="similarity">
    <text evidence="1">Belongs to the sigma-70 factor family. ECF subfamily.</text>
</comment>
<sequence>MNEPLASTVDSARAAERDIHRRDPDEITALLVRWNAGDADARDRLAAAIYSQLKRIAAHRLREQARPVVDPTELVHEVLLKLIQSPIDAEDRRQLFKIAAAALRHTLIDLVRRRDADKRGGGEVTSLDALQISIAAVGGAGADRWLDVERALIELEALDPRKCRIVELALIVGLEQTEIAATLGLSLSTVERDLRFSRAWLKTRLSDTAPPPEDDR</sequence>
<reference evidence="7" key="1">
    <citation type="journal article" date="2019" name="Int. J. Syst. Evol. Microbiol.">
        <title>The Global Catalogue of Microorganisms (GCM) 10K type strain sequencing project: providing services to taxonomists for standard genome sequencing and annotation.</title>
        <authorList>
            <consortium name="The Broad Institute Genomics Platform"/>
            <consortium name="The Broad Institute Genome Sequencing Center for Infectious Disease"/>
            <person name="Wu L."/>
            <person name="Ma J."/>
        </authorList>
    </citation>
    <scope>NUCLEOTIDE SEQUENCE [LARGE SCALE GENOMIC DNA]</scope>
    <source>
        <strain evidence="7">JCM 18204</strain>
    </source>
</reference>
<organism evidence="6 7">
    <name type="scientific">Lysobacter hankyongensis</name>
    <dbReference type="NCBI Taxonomy" id="1176535"/>
    <lineage>
        <taxon>Bacteria</taxon>
        <taxon>Pseudomonadati</taxon>
        <taxon>Pseudomonadota</taxon>
        <taxon>Gammaproteobacteria</taxon>
        <taxon>Lysobacterales</taxon>
        <taxon>Lysobacteraceae</taxon>
        <taxon>Lysobacter</taxon>
    </lineage>
</organism>
<dbReference type="SUPFAM" id="SSF88659">
    <property type="entry name" value="Sigma3 and sigma4 domains of RNA polymerase sigma factors"/>
    <property type="match status" value="1"/>
</dbReference>
<dbReference type="InterPro" id="IPR039425">
    <property type="entry name" value="RNA_pol_sigma-70-like"/>
</dbReference>
<dbReference type="InterPro" id="IPR013325">
    <property type="entry name" value="RNA_pol_sigma_r2"/>
</dbReference>
<name>A0ABP9C3J8_9GAMM</name>
<keyword evidence="7" id="KW-1185">Reference proteome</keyword>
<evidence type="ECO:0000256" key="3">
    <source>
        <dbReference type="ARBA" id="ARBA00023082"/>
    </source>
</evidence>
<dbReference type="SUPFAM" id="SSF88946">
    <property type="entry name" value="Sigma2 domain of RNA polymerase sigma factors"/>
    <property type="match status" value="1"/>
</dbReference>
<keyword evidence="2" id="KW-0805">Transcription regulation</keyword>
<feature type="domain" description="RNA polymerase sigma-70 ECF-like HTH" evidence="5">
    <location>
        <begin position="25"/>
        <end position="206"/>
    </location>
</feature>
<keyword evidence="3" id="KW-0731">Sigma factor</keyword>
<dbReference type="Pfam" id="PF07638">
    <property type="entry name" value="Sigma70_ECF"/>
    <property type="match status" value="1"/>
</dbReference>
<dbReference type="EMBL" id="BAABJE010000018">
    <property type="protein sequence ID" value="GAA4804102.1"/>
    <property type="molecule type" value="Genomic_DNA"/>
</dbReference>